<evidence type="ECO:0000313" key="1">
    <source>
        <dbReference type="EMBL" id="KUL35487.1"/>
    </source>
</evidence>
<dbReference type="Proteomes" id="UP000053923">
    <property type="component" value="Unassembled WGS sequence"/>
</dbReference>
<sequence length="88" mass="9411">MTADKASPHTRIPADLAARLDRLPWNGLHNTILVALGAGWLFDSLDVQLFGSAVGPLGEYLDASVFEQNAVLSPSCCPPAHAGRSVRW</sequence>
<dbReference type="OrthoDB" id="9787026at2"/>
<proteinExistence type="predicted"/>
<evidence type="ECO:0000313" key="2">
    <source>
        <dbReference type="Proteomes" id="UP000053923"/>
    </source>
</evidence>
<dbReference type="RefSeq" id="WP_062704054.1">
    <property type="nucleotide sequence ID" value="NZ_LLZG01000153.1"/>
</dbReference>
<keyword evidence="2" id="KW-1185">Reference proteome</keyword>
<organism evidence="1 2">
    <name type="scientific">Streptomyces regalis</name>
    <dbReference type="NCBI Taxonomy" id="68262"/>
    <lineage>
        <taxon>Bacteria</taxon>
        <taxon>Bacillati</taxon>
        <taxon>Actinomycetota</taxon>
        <taxon>Actinomycetes</taxon>
        <taxon>Kitasatosporales</taxon>
        <taxon>Streptomycetaceae</taxon>
        <taxon>Streptomyces</taxon>
    </lineage>
</organism>
<accession>A0A0X3UTL0</accession>
<comment type="caution">
    <text evidence="1">The sequence shown here is derived from an EMBL/GenBank/DDBJ whole genome shotgun (WGS) entry which is preliminary data.</text>
</comment>
<gene>
    <name evidence="1" type="ORF">ADL12_20165</name>
</gene>
<name>A0A0X3UTL0_9ACTN</name>
<protein>
    <submittedName>
        <fullName evidence="1">Uncharacterized protein</fullName>
    </submittedName>
</protein>
<reference evidence="2" key="1">
    <citation type="submission" date="2015-10" db="EMBL/GenBank/DDBJ databases">
        <authorList>
            <person name="Ju K.-S."/>
            <person name="Doroghazi J.R."/>
            <person name="Metcalf W.W."/>
        </authorList>
    </citation>
    <scope>NUCLEOTIDE SEQUENCE [LARGE SCALE GENOMIC DNA]</scope>
    <source>
        <strain evidence="2">NRRL 3151</strain>
    </source>
</reference>
<dbReference type="AlphaFoldDB" id="A0A0X3UTL0"/>
<dbReference type="EMBL" id="LLZG01000153">
    <property type="protein sequence ID" value="KUL35487.1"/>
    <property type="molecule type" value="Genomic_DNA"/>
</dbReference>